<keyword evidence="4 8" id="KW-1133">Transmembrane helix</keyword>
<feature type="signal peptide" evidence="9">
    <location>
        <begin position="1"/>
        <end position="29"/>
    </location>
</feature>
<name>A0AAN7ZG87_9COLE</name>
<dbReference type="Gene3D" id="1.20.1250.20">
    <property type="entry name" value="MFS general substrate transporter like domains"/>
    <property type="match status" value="1"/>
</dbReference>
<evidence type="ECO:0000256" key="1">
    <source>
        <dbReference type="ARBA" id="ARBA00004651"/>
    </source>
</evidence>
<dbReference type="SUPFAM" id="SSF103473">
    <property type="entry name" value="MFS general substrate transporter"/>
    <property type="match status" value="1"/>
</dbReference>
<accession>A0AAN7ZG87</accession>
<evidence type="ECO:0000256" key="5">
    <source>
        <dbReference type="ARBA" id="ARBA00023136"/>
    </source>
</evidence>
<dbReference type="PROSITE" id="PS50850">
    <property type="entry name" value="MFS"/>
    <property type="match status" value="1"/>
</dbReference>
<evidence type="ECO:0000259" key="10">
    <source>
        <dbReference type="PROSITE" id="PS50850"/>
    </source>
</evidence>
<keyword evidence="5 8" id="KW-0472">Membrane</keyword>
<comment type="similarity">
    <text evidence="7">Belongs to the major facilitator superfamily. Sugar transporter (TC 2.A.1.1) family. Trehalose transporter subfamily.</text>
</comment>
<proteinExistence type="inferred from homology"/>
<feature type="transmembrane region" description="Helical" evidence="8">
    <location>
        <begin position="417"/>
        <end position="436"/>
    </location>
</feature>
<comment type="subcellular location">
    <subcellularLocation>
        <location evidence="1">Cell membrane</location>
        <topology evidence="1">Multi-pass membrane protein</topology>
    </subcellularLocation>
</comment>
<keyword evidence="2" id="KW-1003">Cell membrane</keyword>
<feature type="transmembrane region" description="Helical" evidence="8">
    <location>
        <begin position="384"/>
        <end position="405"/>
    </location>
</feature>
<feature type="transmembrane region" description="Helical" evidence="8">
    <location>
        <begin position="250"/>
        <end position="270"/>
    </location>
</feature>
<dbReference type="InterPro" id="IPR005829">
    <property type="entry name" value="Sugar_transporter_CS"/>
</dbReference>
<dbReference type="GO" id="GO:0022857">
    <property type="term" value="F:transmembrane transporter activity"/>
    <property type="evidence" value="ECO:0007669"/>
    <property type="project" value="InterPro"/>
</dbReference>
<protein>
    <recommendedName>
        <fullName evidence="10">Major facilitator superfamily (MFS) profile domain-containing protein</fullName>
    </recommendedName>
</protein>
<keyword evidence="9" id="KW-0732">Signal</keyword>
<dbReference type="Proteomes" id="UP001329430">
    <property type="component" value="Chromosome 4"/>
</dbReference>
<evidence type="ECO:0000256" key="3">
    <source>
        <dbReference type="ARBA" id="ARBA00022692"/>
    </source>
</evidence>
<feature type="transmembrane region" description="Helical" evidence="8">
    <location>
        <begin position="59"/>
        <end position="78"/>
    </location>
</feature>
<dbReference type="PROSITE" id="PS51257">
    <property type="entry name" value="PROKAR_LIPOPROTEIN"/>
    <property type="match status" value="1"/>
</dbReference>
<keyword evidence="3 8" id="KW-0812">Transmembrane</keyword>
<keyword evidence="12" id="KW-1185">Reference proteome</keyword>
<dbReference type="FunFam" id="1.20.1250.20:FF:000055">
    <property type="entry name" value="Facilitated trehalose transporter Tret1-2 homolog"/>
    <property type="match status" value="1"/>
</dbReference>
<evidence type="ECO:0000256" key="4">
    <source>
        <dbReference type="ARBA" id="ARBA00022989"/>
    </source>
</evidence>
<evidence type="ECO:0000313" key="12">
    <source>
        <dbReference type="Proteomes" id="UP001329430"/>
    </source>
</evidence>
<dbReference type="InterPro" id="IPR036259">
    <property type="entry name" value="MFS_trans_sf"/>
</dbReference>
<feature type="transmembrane region" description="Helical" evidence="8">
    <location>
        <begin position="85"/>
        <end position="103"/>
    </location>
</feature>
<evidence type="ECO:0000256" key="9">
    <source>
        <dbReference type="SAM" id="SignalP"/>
    </source>
</evidence>
<evidence type="ECO:0000256" key="7">
    <source>
        <dbReference type="ARBA" id="ARBA00024348"/>
    </source>
</evidence>
<sequence>MRFEEPHTSGTALQLVAVLSCALSGVSDGMHYAWTAPIIPILQNTNSTLQITEADVLWLENIYMIGGFAGIPFTILTIDRFGRKSTILVGVVQSIISWILIAFGSSIEYLYVARFLSGVAADVGFVAVPMYVAEVADKKIRGFLGSWIYLMMLVGVIIIYSIGPFVSIPVSSAVGCAFLLVELFSFPFMPESPYYYILKNNRDAARKSLQRLRSSNELEEELDEITAVVNIQRSEQHCTDLVVEKNSRKALLILTVLNLAQHFSGYSVILMNFHSILNDTESAIGSNNTAIVYSIIMFVAALLASVLVDKVGRKILLSSSSTLTGISVLILAIYFSVKSVGVNIESFNWIPIFSVMLFAVSFKVGLGIVPIVSTGELFPTNVKALGMTAADGVYMFASILSVYVYQHLKDNYGNHVPFFMFAGCCFVTTIFTIIVIPETKGRTLHEIQLILGGNLDSSQRESIELKLNDVKTTNIV</sequence>
<dbReference type="Pfam" id="PF00083">
    <property type="entry name" value="Sugar_tr"/>
    <property type="match status" value="1"/>
</dbReference>
<dbReference type="GO" id="GO:0005886">
    <property type="term" value="C:plasma membrane"/>
    <property type="evidence" value="ECO:0007669"/>
    <property type="project" value="UniProtKB-SubCell"/>
</dbReference>
<dbReference type="EMBL" id="JAVRBK010000004">
    <property type="protein sequence ID" value="KAK5645200.1"/>
    <property type="molecule type" value="Genomic_DNA"/>
</dbReference>
<evidence type="ECO:0000256" key="6">
    <source>
        <dbReference type="ARBA" id="ARBA00023180"/>
    </source>
</evidence>
<reference evidence="11 12" key="1">
    <citation type="journal article" date="2024" name="Insects">
        <title>An Improved Chromosome-Level Genome Assembly of the Firefly Pyrocoelia pectoralis.</title>
        <authorList>
            <person name="Fu X."/>
            <person name="Meyer-Rochow V.B."/>
            <person name="Ballantyne L."/>
            <person name="Zhu X."/>
        </authorList>
    </citation>
    <scope>NUCLEOTIDE SEQUENCE [LARGE SCALE GENOMIC DNA]</scope>
    <source>
        <strain evidence="11">XCY_ONT2</strain>
    </source>
</reference>
<evidence type="ECO:0000256" key="2">
    <source>
        <dbReference type="ARBA" id="ARBA00022475"/>
    </source>
</evidence>
<dbReference type="InterPro" id="IPR050549">
    <property type="entry name" value="MFS_Trehalose_Transporter"/>
</dbReference>
<feature type="transmembrane region" description="Helical" evidence="8">
    <location>
        <begin position="144"/>
        <end position="162"/>
    </location>
</feature>
<dbReference type="AlphaFoldDB" id="A0AAN7ZG87"/>
<feature type="chain" id="PRO_5042973872" description="Major facilitator superfamily (MFS) profile domain-containing protein" evidence="9">
    <location>
        <begin position="30"/>
        <end position="476"/>
    </location>
</feature>
<dbReference type="InterPro" id="IPR003663">
    <property type="entry name" value="Sugar/inositol_transpt"/>
</dbReference>
<feature type="transmembrane region" description="Helical" evidence="8">
    <location>
        <begin position="315"/>
        <end position="337"/>
    </location>
</feature>
<gene>
    <name evidence="11" type="ORF">RI129_006500</name>
</gene>
<feature type="transmembrane region" description="Helical" evidence="8">
    <location>
        <begin position="168"/>
        <end position="189"/>
    </location>
</feature>
<dbReference type="PANTHER" id="PTHR48021">
    <property type="match status" value="1"/>
</dbReference>
<comment type="caution">
    <text evidence="11">The sequence shown here is derived from an EMBL/GenBank/DDBJ whole genome shotgun (WGS) entry which is preliminary data.</text>
</comment>
<feature type="transmembrane region" description="Helical" evidence="8">
    <location>
        <begin position="349"/>
        <end position="372"/>
    </location>
</feature>
<feature type="transmembrane region" description="Helical" evidence="8">
    <location>
        <begin position="290"/>
        <end position="308"/>
    </location>
</feature>
<dbReference type="PRINTS" id="PR00171">
    <property type="entry name" value="SUGRTRNSPORT"/>
</dbReference>
<dbReference type="InterPro" id="IPR020846">
    <property type="entry name" value="MFS_dom"/>
</dbReference>
<dbReference type="PROSITE" id="PS00216">
    <property type="entry name" value="SUGAR_TRANSPORT_1"/>
    <property type="match status" value="2"/>
</dbReference>
<organism evidence="11 12">
    <name type="scientific">Pyrocoelia pectoralis</name>
    <dbReference type="NCBI Taxonomy" id="417401"/>
    <lineage>
        <taxon>Eukaryota</taxon>
        <taxon>Metazoa</taxon>
        <taxon>Ecdysozoa</taxon>
        <taxon>Arthropoda</taxon>
        <taxon>Hexapoda</taxon>
        <taxon>Insecta</taxon>
        <taxon>Pterygota</taxon>
        <taxon>Neoptera</taxon>
        <taxon>Endopterygota</taxon>
        <taxon>Coleoptera</taxon>
        <taxon>Polyphaga</taxon>
        <taxon>Elateriformia</taxon>
        <taxon>Elateroidea</taxon>
        <taxon>Lampyridae</taxon>
        <taxon>Lampyrinae</taxon>
        <taxon>Pyrocoelia</taxon>
    </lineage>
</organism>
<feature type="domain" description="Major facilitator superfamily (MFS) profile" evidence="10">
    <location>
        <begin position="13"/>
        <end position="440"/>
    </location>
</feature>
<evidence type="ECO:0000313" key="11">
    <source>
        <dbReference type="EMBL" id="KAK5645200.1"/>
    </source>
</evidence>
<dbReference type="PANTHER" id="PTHR48021:SF46">
    <property type="entry name" value="MAJOR FACILITATOR SUPERFAMILY (MFS) PROFILE DOMAIN-CONTAINING PROTEIN"/>
    <property type="match status" value="1"/>
</dbReference>
<feature type="transmembrane region" description="Helical" evidence="8">
    <location>
        <begin position="109"/>
        <end position="132"/>
    </location>
</feature>
<dbReference type="InterPro" id="IPR005828">
    <property type="entry name" value="MFS_sugar_transport-like"/>
</dbReference>
<keyword evidence="6" id="KW-0325">Glycoprotein</keyword>
<evidence type="ECO:0000256" key="8">
    <source>
        <dbReference type="SAM" id="Phobius"/>
    </source>
</evidence>